<evidence type="ECO:0000259" key="10">
    <source>
        <dbReference type="PROSITE" id="PS50893"/>
    </source>
</evidence>
<keyword evidence="5" id="KW-0547">Nucleotide-binding</keyword>
<evidence type="ECO:0000313" key="12">
    <source>
        <dbReference type="Proteomes" id="UP000193900"/>
    </source>
</evidence>
<dbReference type="InterPro" id="IPR050093">
    <property type="entry name" value="ABC_SmlMolc_Importer"/>
</dbReference>
<dbReference type="InterPro" id="IPR003593">
    <property type="entry name" value="AAA+_ATPase"/>
</dbReference>
<dbReference type="InterPro" id="IPR013611">
    <property type="entry name" value="Transp-assoc_OB_typ2"/>
</dbReference>
<protein>
    <submittedName>
        <fullName evidence="11">Spermidine/putrescine import ATP-binding protein PotA</fullName>
        <ecNumber evidence="11">3.6.3.31</ecNumber>
    </submittedName>
</protein>
<sequence>MSIGLNGVTRRFAGKTAVDRVTLDIPAGTFFVVVGPSGCGKSTLLRLIAGLERPDEGTISLNGARVAGPHLHVPPEDRSVGVVFQSYALWPHITVEGNVAFPLETAGMSGKAARLAAARHLETVALTALAARRPADLSGGQRQRVALARCLAQGARTILMDEPLANLDPHLRATMEEELAAFHRNSAATTLYITHDQHEAMALAGRIAVMWDGRILQSGPPEEVYARPATARVAGFIGKGALLPVEVLSVVGGRARIRLGGTAASVACPDGTSPGPAQLLLRPEQVVAGDDGIPARIVSRTFRGNHWDAVALLDGVAQPVPVSLTDRPEPGDTLRLNIRDGWILPEV</sequence>
<reference evidence="11 12" key="1">
    <citation type="submission" date="2017-03" db="EMBL/GenBank/DDBJ databases">
        <authorList>
            <person name="Afonso C.L."/>
            <person name="Miller P.J."/>
            <person name="Scott M.A."/>
            <person name="Spackman E."/>
            <person name="Goraichik I."/>
            <person name="Dimitrov K.M."/>
            <person name="Suarez D.L."/>
            <person name="Swayne D.E."/>
        </authorList>
    </citation>
    <scope>NUCLEOTIDE SEQUENCE [LARGE SCALE GENOMIC DNA]</scope>
    <source>
        <strain evidence="11 12">CECT 7023</strain>
    </source>
</reference>
<dbReference type="Pfam" id="PF08402">
    <property type="entry name" value="TOBE_2"/>
    <property type="match status" value="1"/>
</dbReference>
<gene>
    <name evidence="11" type="primary">potA_5</name>
    <name evidence="11" type="ORF">ROA7023_03891</name>
</gene>
<dbReference type="InterPro" id="IPR017871">
    <property type="entry name" value="ABC_transporter-like_CS"/>
</dbReference>
<name>A0A1Y5TWQ8_9RHOB</name>
<evidence type="ECO:0000256" key="6">
    <source>
        <dbReference type="ARBA" id="ARBA00022840"/>
    </source>
</evidence>
<accession>A0A1Y5TWQ8</accession>
<keyword evidence="3" id="KW-1003">Cell membrane</keyword>
<dbReference type="GO" id="GO:0015408">
    <property type="term" value="F:ABC-type ferric iron transporter activity"/>
    <property type="evidence" value="ECO:0007669"/>
    <property type="project" value="InterPro"/>
</dbReference>
<keyword evidence="12" id="KW-1185">Reference proteome</keyword>
<keyword evidence="11" id="KW-0378">Hydrolase</keyword>
<dbReference type="Pfam" id="PF00005">
    <property type="entry name" value="ABC_tran"/>
    <property type="match status" value="1"/>
</dbReference>
<evidence type="ECO:0000256" key="5">
    <source>
        <dbReference type="ARBA" id="ARBA00022741"/>
    </source>
</evidence>
<keyword evidence="8" id="KW-0406">Ion transport</keyword>
<dbReference type="FunFam" id="3.40.50.300:FF:000042">
    <property type="entry name" value="Maltose/maltodextrin ABC transporter, ATP-binding protein"/>
    <property type="match status" value="1"/>
</dbReference>
<dbReference type="GO" id="GO:0043190">
    <property type="term" value="C:ATP-binding cassette (ABC) transporter complex"/>
    <property type="evidence" value="ECO:0007669"/>
    <property type="project" value="InterPro"/>
</dbReference>
<evidence type="ECO:0000256" key="4">
    <source>
        <dbReference type="ARBA" id="ARBA00022496"/>
    </source>
</evidence>
<dbReference type="OrthoDB" id="9802264at2"/>
<evidence type="ECO:0000256" key="8">
    <source>
        <dbReference type="ARBA" id="ARBA00023065"/>
    </source>
</evidence>
<proteinExistence type="inferred from homology"/>
<dbReference type="EMBL" id="FWFZ01000033">
    <property type="protein sequence ID" value="SLN75088.1"/>
    <property type="molecule type" value="Genomic_DNA"/>
</dbReference>
<evidence type="ECO:0000256" key="7">
    <source>
        <dbReference type="ARBA" id="ARBA00023004"/>
    </source>
</evidence>
<keyword evidence="6 11" id="KW-0067">ATP-binding</keyword>
<dbReference type="GO" id="GO:0016887">
    <property type="term" value="F:ATP hydrolysis activity"/>
    <property type="evidence" value="ECO:0007669"/>
    <property type="project" value="InterPro"/>
</dbReference>
<feature type="domain" description="ABC transporter" evidence="10">
    <location>
        <begin position="3"/>
        <end position="237"/>
    </location>
</feature>
<dbReference type="GO" id="GO:0005524">
    <property type="term" value="F:ATP binding"/>
    <property type="evidence" value="ECO:0007669"/>
    <property type="project" value="UniProtKB-KW"/>
</dbReference>
<dbReference type="PANTHER" id="PTHR42781">
    <property type="entry name" value="SPERMIDINE/PUTRESCINE IMPORT ATP-BINDING PROTEIN POTA"/>
    <property type="match status" value="1"/>
</dbReference>
<keyword evidence="9" id="KW-0472">Membrane</keyword>
<dbReference type="PROSITE" id="PS50893">
    <property type="entry name" value="ABC_TRANSPORTER_2"/>
    <property type="match status" value="1"/>
</dbReference>
<evidence type="ECO:0000256" key="1">
    <source>
        <dbReference type="ARBA" id="ARBA00005417"/>
    </source>
</evidence>
<dbReference type="SUPFAM" id="SSF50331">
    <property type="entry name" value="MOP-like"/>
    <property type="match status" value="1"/>
</dbReference>
<evidence type="ECO:0000256" key="2">
    <source>
        <dbReference type="ARBA" id="ARBA00022448"/>
    </source>
</evidence>
<dbReference type="RefSeq" id="WP_085880626.1">
    <property type="nucleotide sequence ID" value="NZ_FWFZ01000033.1"/>
</dbReference>
<dbReference type="SUPFAM" id="SSF52540">
    <property type="entry name" value="P-loop containing nucleoside triphosphate hydrolases"/>
    <property type="match status" value="1"/>
</dbReference>
<evidence type="ECO:0000313" key="11">
    <source>
        <dbReference type="EMBL" id="SLN75088.1"/>
    </source>
</evidence>
<dbReference type="InterPro" id="IPR003439">
    <property type="entry name" value="ABC_transporter-like_ATP-bd"/>
</dbReference>
<dbReference type="SMART" id="SM00382">
    <property type="entry name" value="AAA"/>
    <property type="match status" value="1"/>
</dbReference>
<evidence type="ECO:0000256" key="3">
    <source>
        <dbReference type="ARBA" id="ARBA00022475"/>
    </source>
</evidence>
<dbReference type="InterPro" id="IPR015853">
    <property type="entry name" value="ABC_transpr_FbpC"/>
</dbReference>
<dbReference type="InterPro" id="IPR027417">
    <property type="entry name" value="P-loop_NTPase"/>
</dbReference>
<dbReference type="PROSITE" id="PS00211">
    <property type="entry name" value="ABC_TRANSPORTER_1"/>
    <property type="match status" value="1"/>
</dbReference>
<comment type="similarity">
    <text evidence="1">Belongs to the ABC transporter superfamily.</text>
</comment>
<keyword evidence="7" id="KW-0408">Iron</keyword>
<dbReference type="Proteomes" id="UP000193900">
    <property type="component" value="Unassembled WGS sequence"/>
</dbReference>
<dbReference type="PANTHER" id="PTHR42781:SF4">
    <property type="entry name" value="SPERMIDINE_PUTRESCINE IMPORT ATP-BINDING PROTEIN POTA"/>
    <property type="match status" value="1"/>
</dbReference>
<dbReference type="Gene3D" id="3.40.50.300">
    <property type="entry name" value="P-loop containing nucleotide triphosphate hydrolases"/>
    <property type="match status" value="1"/>
</dbReference>
<keyword evidence="2" id="KW-0813">Transport</keyword>
<dbReference type="InterPro" id="IPR008995">
    <property type="entry name" value="Mo/tungstate-bd_C_term_dom"/>
</dbReference>
<keyword evidence="4" id="KW-0410">Iron transport</keyword>
<dbReference type="EC" id="3.6.3.31" evidence="11"/>
<organism evidence="11 12">
    <name type="scientific">Roseisalinus antarcticus</name>
    <dbReference type="NCBI Taxonomy" id="254357"/>
    <lineage>
        <taxon>Bacteria</taxon>
        <taxon>Pseudomonadati</taxon>
        <taxon>Pseudomonadota</taxon>
        <taxon>Alphaproteobacteria</taxon>
        <taxon>Rhodobacterales</taxon>
        <taxon>Roseobacteraceae</taxon>
        <taxon>Roseisalinus</taxon>
    </lineage>
</organism>
<dbReference type="AlphaFoldDB" id="A0A1Y5TWQ8"/>
<dbReference type="CDD" id="cd03259">
    <property type="entry name" value="ABC_Carb_Solutes_like"/>
    <property type="match status" value="1"/>
</dbReference>
<evidence type="ECO:0000256" key="9">
    <source>
        <dbReference type="ARBA" id="ARBA00023136"/>
    </source>
</evidence>